<organism evidence="2 3">
    <name type="scientific">Candidozyma haemuli</name>
    <dbReference type="NCBI Taxonomy" id="45357"/>
    <lineage>
        <taxon>Eukaryota</taxon>
        <taxon>Fungi</taxon>
        <taxon>Dikarya</taxon>
        <taxon>Ascomycota</taxon>
        <taxon>Saccharomycotina</taxon>
        <taxon>Pichiomycetes</taxon>
        <taxon>Metschnikowiaceae</taxon>
        <taxon>Candidozyma</taxon>
    </lineage>
</organism>
<dbReference type="EMBL" id="PKFO01000003">
    <property type="protein sequence ID" value="PVH19998.1"/>
    <property type="molecule type" value="Genomic_DNA"/>
</dbReference>
<protein>
    <recommendedName>
        <fullName evidence="1">DUF4484 domain-containing protein</fullName>
    </recommendedName>
</protein>
<dbReference type="GO" id="GO:0005811">
    <property type="term" value="C:lipid droplet"/>
    <property type="evidence" value="ECO:0007669"/>
    <property type="project" value="TreeGrafter"/>
</dbReference>
<dbReference type="AlphaFoldDB" id="A0A2V1AQ67"/>
<proteinExistence type="predicted"/>
<dbReference type="InterPro" id="IPR028115">
    <property type="entry name" value="DUF4484"/>
</dbReference>
<comment type="caution">
    <text evidence="2">The sequence shown here is derived from an EMBL/GenBank/DDBJ whole genome shotgun (WGS) entry which is preliminary data.</text>
</comment>
<feature type="domain" description="DUF4484" evidence="1">
    <location>
        <begin position="381"/>
        <end position="511"/>
    </location>
</feature>
<dbReference type="Pfam" id="PF14831">
    <property type="entry name" value="DUF4484"/>
    <property type="match status" value="1"/>
</dbReference>
<dbReference type="InterPro" id="IPR053056">
    <property type="entry name" value="Lipid_Metab_Assoc_Protein"/>
</dbReference>
<dbReference type="RefSeq" id="XP_025340938.1">
    <property type="nucleotide sequence ID" value="XM_025485473.1"/>
</dbReference>
<name>A0A2V1AQ67_9ASCO</name>
<dbReference type="InterPro" id="IPR018626">
    <property type="entry name" value="LCHN/Anr2"/>
</dbReference>
<gene>
    <name evidence="2" type="ORF">CXQ85_001775</name>
</gene>
<evidence type="ECO:0000313" key="3">
    <source>
        <dbReference type="Proteomes" id="UP000244309"/>
    </source>
</evidence>
<dbReference type="Proteomes" id="UP000244309">
    <property type="component" value="Unassembled WGS sequence"/>
</dbReference>
<dbReference type="VEuPathDB" id="FungiDB:CXQ85_001775"/>
<keyword evidence="3" id="KW-1185">Reference proteome</keyword>
<sequence>MSMSSSATASAGYNTPKAVALFLVKFDRRQGYELAWSKSTNDISFEGLEYKAFPSGIHSYEENTIYISQQHESTTYYGLSRFKQLNLNHGSDNDRSKLKMYSLGVLMEPLKNQWQPNNAGNIGWEHLDAIDDTLVAFLKDEKIDLLEELFSKLTGSGHLDVRKTPANPIAHHPLFKLPTILSAVGPLIFPIFKAALLRKRILVINHSSQSGDLLHEGNNRDYGTVGALVYLITVISAVPQDVVGNFVDKSFSKPLYTLGLHDTDSPALKEPGYIGSTSDEILKLQKNLYDIAILMPTSDFDLCELASGEDAGKAEKATFNDYTKFLKLYKKLPSVNGGSNNDDSSSIRTSTSFLSALRFGASEDTLAPFEPQWWRRSATTPMSWREYLWSAFAWFASAGTTNRSATEQYLETLEEDQQAKSIKQQFTDLTQIVSQFHSLAKKWFVLIDEIVTETLEDNGYNERRSSLLMEAPLQRKITLELAIQDIVDMELDPYSEQDIEFVKDFVLFYWANVIDDVEIGIGLHGFCC</sequence>
<evidence type="ECO:0000313" key="2">
    <source>
        <dbReference type="EMBL" id="PVH19998.1"/>
    </source>
</evidence>
<dbReference type="Pfam" id="PF09804">
    <property type="entry name" value="DENND11"/>
    <property type="match status" value="1"/>
</dbReference>
<accession>A0A2V1AQ67</accession>
<dbReference type="PANTHER" id="PTHR28153:SF1">
    <property type="entry name" value="DUF4484 DOMAIN-CONTAINING PROTEIN"/>
    <property type="match status" value="1"/>
</dbReference>
<evidence type="ECO:0000259" key="1">
    <source>
        <dbReference type="Pfam" id="PF14831"/>
    </source>
</evidence>
<dbReference type="GeneID" id="37007106"/>
<reference evidence="2 3" key="1">
    <citation type="submission" date="2017-12" db="EMBL/GenBank/DDBJ databases">
        <title>Genome Sequence of a Multidrug-Resistant Candida haemulonii Isolate from a Patient with Chronic Leg Ulcers in Israel.</title>
        <authorList>
            <person name="Chow N.A."/>
            <person name="Gade L."/>
            <person name="Batra D."/>
            <person name="Rowe L.A."/>
            <person name="Ben-Ami R."/>
            <person name="Loparev V.N."/>
            <person name="Litvintseva A.P."/>
        </authorList>
    </citation>
    <scope>NUCLEOTIDE SEQUENCE [LARGE SCALE GENOMIC DNA]</scope>
    <source>
        <strain evidence="2 3">B11899</strain>
    </source>
</reference>
<dbReference type="PANTHER" id="PTHR28153">
    <property type="entry name" value="PROTEIN, PUTATIVE-RELATED"/>
    <property type="match status" value="1"/>
</dbReference>
<dbReference type="OrthoDB" id="2152680at2759"/>